<sequence length="2232" mass="243707">MLRYFLEDNGAVSQEYTPIGKSCDIFAATFSKKSLREYIKPLVGMNKAKSTPTVVRINWIRLSYSLPQIHCGSCQSFIQSLLGPISGIRDLRIDIDRRILSFSASSVDVDKEKLIDDVGQLLAQAGYTIDNKKDGEPSHVETSVPTREAHAKHLEHCDACRDDSLLDSVVVARDLTPLTLKTEFSIEGMTCASCTTSITNALQQHPGVLSVEVKLMLNSATVVHDGNACSAADIVSEIESIGFEASVNNSVPVEARGKIPKETVFGIVGMTCSSCAGPLSKAVQELEGVEIVSISLISNSMTVRYCCDKVTVEEITSVVEDCGFEVSQTITRELETEVSSDPSERTVQLEFQGMFCKECPTRIATHLSTIGIDMITRPSLASPIGSIRYTPNSKLTIRSILGNLPEPIIAKIYHPPSLHSIAMKLQAREARKIARLFLIATLFAVPTFVIGIVGMIALPKSHPLRQRIEKPVWGGAGLGVIVLWALATPVQFGVGWYIFQSLKSYASLFGGRRRQWQWKNLVHFGSMDLLVALSTTTAYFASVAMMAIDIRTSPHHAMEVEMRTYFDSSVFLIFFILAGRLLEGRAKVKTGDAISMLGAIRPETALLVSNVDDTPVLEEAGVRQVPVDVLELGDTILVQPGSIPPADGTIISGKTTVDESSLTGESRPVEKGPGDILVCGTTNLTSAVTVRVDKLGDATVLEKIVRAVADAQGRKAPIERLADRISGVFVPIVVWLSLVILAIWIGVSLGGALPEGSLPMGREGTGDRVFFAFEFTIAVLVVACPCGIGLAAPTAQAVGAGMAAKAGILAQGGGEAFQRASQVTAVVFDKTGTLTLGEPRVTDSKVFCEPKWLLTAVREMEMGSTHPIALALVRHCEPEADGSEILQLVECEEKSGRGLVALVQVGSQSYSVLVGNTTLMRDHDVQVDESYVGEWQRQGKTVVFVAVGRPNLNAGSLNENMWGGYELAMCFAVADALRPESVSTVAELHKSGKQVWMLSGDNVITAKAVAHDLGIPDERVVAGVLPHEKADFITHLQSQPVVHSSRLPWMRREGRAVIAFCGDGLNDSAAIAAADIGIGLSHGSQITLSSSSKVYLRQKLNFAWALIYNVAMIPVAAGAFYALGHTRLPPVWSAAKDREGFKNTRCMGGGSRNRIICGNLDKYQPRLTLSEHPHHDPNRYPVESSRSNEQKGMEYFAKFLRPQVAATPKPARDHLGDFQMAWAEVKNTLLIPDERQLTRGIGSTNVPAHLQAMVDALVWESTRGDQDEADRPFGVQAEVLKTVGNLVVLMDEQFLVHAVVHKAVLRLLRVCIGDLIDETSFSSSKAMGAASVSQRTSVANYEEDLVDLLCTLCSRIRTYRELLMIFFHDKHWFQSQKSYSFDEEDEEETAEKEAEEEAANRPARSLMSTIPRAPSPASSVLTVTGNPPQAKPEYEFLLFNYLLRFVHREGKIGDLARAGLLFLLDVAMSISDHPGSSDDSEAGRPDPASDAALALAEYVLDGDFSDVLGAGLAAVYSVLPYKLEVQRDYAAESEAQNGGMLLGGHHVVSNEEETARLEEAEERGRELNIGVSTSQEFRGRLDHFLKMAEFIQDVLKRNDASVYSRMGETGATDNNPEQTLDPSALVGTAISDAIIRAFKRVFLENVLYPSILECSDADGSAVAVLSYIETMLRTLKHGRLTDALVKYLVSEGTDYGRPTEISDSATRAVKKNRRKSSAMTLLEKEPANKRQSTYYSSLGRFTLKDFIFSNLNSEFSSSATASLKLLHCLLEQHCEMCTDQLLSVVGDPQATAFPAVMLPPPPTVETAEAPPLDSDSDEEFVYPGEEKAKHSPKVPPALTKLISGAIHRTITYATHERELGLYLSLVSRINPSNELDVFSTGYENYVRDALEIVQSEICYCRTLDGDSSYMSWKHKLQPNDSLLKLLLRSLRHFFVQTPEYNIALTGVLTAISCCPNRSMVGWLAFDAESQPPNSKAFQNPDDGDDRSIDSTESLELAPTFINPNDAETRPVIYDALLGLVIQLERYRSRISGFDKHLTDRRQGLLFSENISDALNLDLSLDITSDWAPCSSPLPTTPETPQRPKNRTGSSFMSFLSSKKVKSPTGSVAPEPTTPPRGGEPKVVPSTPFSSHYHNTSAIDLDGFAAAEPITGPWASDRKPSSVHVEDDVFTAWKDPESGEQVGSRDRDRKDKKRITLSQLLDNTVILEEFIKEMAGVIQARRSLGIDGVRIFD</sequence>
<comment type="similarity">
    <text evidence="16">Belongs to the FHIP family.</text>
</comment>
<dbReference type="NCBIfam" id="TIGR01525">
    <property type="entry name" value="ATPase-IB_hvy"/>
    <property type="match status" value="1"/>
</dbReference>
<feature type="transmembrane region" description="Helical" evidence="19">
    <location>
        <begin position="565"/>
        <end position="582"/>
    </location>
</feature>
<keyword evidence="4" id="KW-0813">Transport</keyword>
<evidence type="ECO:0000256" key="8">
    <source>
        <dbReference type="ARBA" id="ARBA00022741"/>
    </source>
</evidence>
<dbReference type="InterPro" id="IPR019384">
    <property type="entry name" value="FHIP"/>
</dbReference>
<dbReference type="SFLD" id="SFLDG00002">
    <property type="entry name" value="C1.7:_P-type_atpase_like"/>
    <property type="match status" value="1"/>
</dbReference>
<evidence type="ECO:0000256" key="17">
    <source>
        <dbReference type="ARBA" id="ARBA00080126"/>
    </source>
</evidence>
<keyword evidence="5 19" id="KW-0812">Transmembrane</keyword>
<dbReference type="Pfam" id="PF00122">
    <property type="entry name" value="E1-E2_ATPase"/>
    <property type="match status" value="1"/>
</dbReference>
<keyword evidence="12 19" id="KW-1133">Transmembrane helix</keyword>
<dbReference type="GO" id="GO:0043682">
    <property type="term" value="F:P-type divalent copper transporter activity"/>
    <property type="evidence" value="ECO:0007669"/>
    <property type="project" value="TreeGrafter"/>
</dbReference>
<dbReference type="Gene3D" id="2.70.150.10">
    <property type="entry name" value="Calcium-transporting ATPase, cytoplasmic transduction domain A"/>
    <property type="match status" value="1"/>
</dbReference>
<keyword evidence="6" id="KW-0479">Metal-binding</keyword>
<dbReference type="InterPro" id="IPR036412">
    <property type="entry name" value="HAD-like_sf"/>
</dbReference>
<evidence type="ECO:0000259" key="20">
    <source>
        <dbReference type="PROSITE" id="PS50846"/>
    </source>
</evidence>
<keyword evidence="13" id="KW-0186">Copper</keyword>
<dbReference type="Pfam" id="PF00702">
    <property type="entry name" value="Hydrolase"/>
    <property type="match status" value="1"/>
</dbReference>
<evidence type="ECO:0000256" key="19">
    <source>
        <dbReference type="SAM" id="Phobius"/>
    </source>
</evidence>
<dbReference type="STRING" id="983506.L8X5P1"/>
<dbReference type="InterPro" id="IPR059000">
    <property type="entry name" value="ATPase_P-type_domA"/>
</dbReference>
<evidence type="ECO:0000256" key="3">
    <source>
        <dbReference type="ARBA" id="ARBA00012517"/>
    </source>
</evidence>
<dbReference type="CDD" id="cd00371">
    <property type="entry name" value="HMA"/>
    <property type="match status" value="2"/>
</dbReference>
<feature type="region of interest" description="Disordered" evidence="18">
    <location>
        <begin position="1969"/>
        <end position="1989"/>
    </location>
</feature>
<evidence type="ECO:0000256" key="18">
    <source>
        <dbReference type="SAM" id="MobiDB-lite"/>
    </source>
</evidence>
<feature type="compositionally biased region" description="Acidic residues" evidence="18">
    <location>
        <begin position="1383"/>
        <end position="1397"/>
    </location>
</feature>
<dbReference type="GO" id="GO:0140581">
    <property type="term" value="F:P-type monovalent copper transporter activity"/>
    <property type="evidence" value="ECO:0007669"/>
    <property type="project" value="UniProtKB-EC"/>
</dbReference>
<dbReference type="PROSITE" id="PS00154">
    <property type="entry name" value="ATPASE_E1_E2"/>
    <property type="match status" value="1"/>
</dbReference>
<dbReference type="InterPro" id="IPR018303">
    <property type="entry name" value="ATPase_P-typ_P_site"/>
</dbReference>
<keyword evidence="10" id="KW-0460">Magnesium</keyword>
<dbReference type="NCBIfam" id="TIGR01494">
    <property type="entry name" value="ATPase_P-type"/>
    <property type="match status" value="1"/>
</dbReference>
<dbReference type="PANTHER" id="PTHR43520:SF32">
    <property type="entry name" value="COPPER RESISTANCE P-TYPE ATPASE (EUROFUNG)"/>
    <property type="match status" value="1"/>
</dbReference>
<evidence type="ECO:0000313" key="21">
    <source>
        <dbReference type="EMBL" id="ELU45530.1"/>
    </source>
</evidence>
<dbReference type="SFLD" id="SFLDS00003">
    <property type="entry name" value="Haloacid_Dehalogenase"/>
    <property type="match status" value="1"/>
</dbReference>
<dbReference type="Gene3D" id="3.40.1110.10">
    <property type="entry name" value="Calcium-transporting ATPase, cytoplasmic domain N"/>
    <property type="match status" value="1"/>
</dbReference>
<evidence type="ECO:0000256" key="1">
    <source>
        <dbReference type="ARBA" id="ARBA00004127"/>
    </source>
</evidence>
<dbReference type="InterPro" id="IPR036163">
    <property type="entry name" value="HMA_dom_sf"/>
</dbReference>
<gene>
    <name evidence="21" type="ORF">AG1IA_00408</name>
</gene>
<proteinExistence type="inferred from homology"/>
<feature type="transmembrane region" description="Helical" evidence="19">
    <location>
        <begin position="433"/>
        <end position="458"/>
    </location>
</feature>
<feature type="transmembrane region" description="Helical" evidence="19">
    <location>
        <begin position="728"/>
        <end position="749"/>
    </location>
</feature>
<evidence type="ECO:0000313" key="22">
    <source>
        <dbReference type="Proteomes" id="UP000011668"/>
    </source>
</evidence>
<keyword evidence="8" id="KW-0547">Nucleotide-binding</keyword>
<dbReference type="SUPFAM" id="SSF56784">
    <property type="entry name" value="HAD-like"/>
    <property type="match status" value="1"/>
</dbReference>
<dbReference type="InterPro" id="IPR017969">
    <property type="entry name" value="Heavy-metal-associated_CS"/>
</dbReference>
<keyword evidence="11" id="KW-1278">Translocase</keyword>
<dbReference type="Proteomes" id="UP000011668">
    <property type="component" value="Unassembled WGS sequence"/>
</dbReference>
<dbReference type="Pfam" id="PF10257">
    <property type="entry name" value="RAI16-like"/>
    <property type="match status" value="1"/>
</dbReference>
<dbReference type="InterPro" id="IPR045669">
    <property type="entry name" value="FHIP_C"/>
</dbReference>
<dbReference type="PROSITE" id="PS01047">
    <property type="entry name" value="HMA_1"/>
    <property type="match status" value="2"/>
</dbReference>
<dbReference type="FunFam" id="2.70.150.10:FF:000002">
    <property type="entry name" value="Copper-transporting ATPase 1, putative"/>
    <property type="match status" value="1"/>
</dbReference>
<feature type="transmembrane region" description="Helical" evidence="19">
    <location>
        <begin position="1102"/>
        <end position="1123"/>
    </location>
</feature>
<keyword evidence="15 19" id="KW-0472">Membrane</keyword>
<dbReference type="OrthoDB" id="432719at2759"/>
<feature type="domain" description="HMA" evidence="20">
    <location>
        <begin position="180"/>
        <end position="246"/>
    </location>
</feature>
<dbReference type="GO" id="GO:0016887">
    <property type="term" value="F:ATP hydrolysis activity"/>
    <property type="evidence" value="ECO:0007669"/>
    <property type="project" value="InterPro"/>
</dbReference>
<evidence type="ECO:0000256" key="5">
    <source>
        <dbReference type="ARBA" id="ARBA00022692"/>
    </source>
</evidence>
<feature type="domain" description="HMA" evidence="20">
    <location>
        <begin position="261"/>
        <end position="327"/>
    </location>
</feature>
<evidence type="ECO:0000256" key="7">
    <source>
        <dbReference type="ARBA" id="ARBA00022737"/>
    </source>
</evidence>
<dbReference type="FunFam" id="3.30.70.100:FF:000001">
    <property type="entry name" value="ATPase copper transporting beta"/>
    <property type="match status" value="1"/>
</dbReference>
<evidence type="ECO:0000256" key="2">
    <source>
        <dbReference type="ARBA" id="ARBA00006024"/>
    </source>
</evidence>
<dbReference type="EC" id="7.2.2.8" evidence="3"/>
<evidence type="ECO:0000256" key="9">
    <source>
        <dbReference type="ARBA" id="ARBA00022840"/>
    </source>
</evidence>
<feature type="transmembrane region" description="Helical" evidence="19">
    <location>
        <begin position="520"/>
        <end position="545"/>
    </location>
</feature>
<accession>L8X5P1</accession>
<evidence type="ECO:0000256" key="16">
    <source>
        <dbReference type="ARBA" id="ARBA00024336"/>
    </source>
</evidence>
<dbReference type="GO" id="GO:0005507">
    <property type="term" value="F:copper ion binding"/>
    <property type="evidence" value="ECO:0007669"/>
    <property type="project" value="InterPro"/>
</dbReference>
<comment type="similarity">
    <text evidence="2">Belongs to the cation transport ATPase (P-type) (TC 3.A.3) family. Type IB subfamily.</text>
</comment>
<dbReference type="GO" id="GO:0055070">
    <property type="term" value="P:copper ion homeostasis"/>
    <property type="evidence" value="ECO:0007669"/>
    <property type="project" value="TreeGrafter"/>
</dbReference>
<keyword evidence="7" id="KW-0677">Repeat</keyword>
<dbReference type="PRINTS" id="PR00119">
    <property type="entry name" value="CATATPASE"/>
</dbReference>
<dbReference type="Gene3D" id="3.40.50.1000">
    <property type="entry name" value="HAD superfamily/HAD-like"/>
    <property type="match status" value="1"/>
</dbReference>
<dbReference type="InterPro" id="IPR027256">
    <property type="entry name" value="P-typ_ATPase_IB"/>
</dbReference>
<evidence type="ECO:0000256" key="12">
    <source>
        <dbReference type="ARBA" id="ARBA00022989"/>
    </source>
</evidence>
<dbReference type="Gene3D" id="3.30.70.100">
    <property type="match status" value="2"/>
</dbReference>
<evidence type="ECO:0000256" key="10">
    <source>
        <dbReference type="ARBA" id="ARBA00022842"/>
    </source>
</evidence>
<evidence type="ECO:0000256" key="14">
    <source>
        <dbReference type="ARBA" id="ARBA00023065"/>
    </source>
</evidence>
<feature type="region of interest" description="Disordered" evidence="18">
    <location>
        <begin position="2069"/>
        <end position="2123"/>
    </location>
</feature>
<keyword evidence="14" id="KW-0406">Ion transport</keyword>
<dbReference type="InterPro" id="IPR008250">
    <property type="entry name" value="ATPase_P-typ_transduc_dom_A_sf"/>
</dbReference>
<dbReference type="InterPro" id="IPR023299">
    <property type="entry name" value="ATPase_P-typ_cyto_dom_N"/>
</dbReference>
<dbReference type="NCBIfam" id="TIGR00003">
    <property type="entry name" value="copper ion binding protein"/>
    <property type="match status" value="1"/>
</dbReference>
<dbReference type="GO" id="GO:0005524">
    <property type="term" value="F:ATP binding"/>
    <property type="evidence" value="ECO:0007669"/>
    <property type="project" value="UniProtKB-KW"/>
</dbReference>
<evidence type="ECO:0000256" key="4">
    <source>
        <dbReference type="ARBA" id="ARBA00022448"/>
    </source>
</evidence>
<dbReference type="InterPro" id="IPR001757">
    <property type="entry name" value="P_typ_ATPase"/>
</dbReference>
<dbReference type="HOGENOM" id="CLU_230873_0_0_1"/>
<comment type="caution">
    <text evidence="21">The sequence shown here is derived from an EMBL/GenBank/DDBJ whole genome shotgun (WGS) entry which is preliminary data.</text>
</comment>
<dbReference type="SFLD" id="SFLDF00027">
    <property type="entry name" value="p-type_atpase"/>
    <property type="match status" value="1"/>
</dbReference>
<dbReference type="PRINTS" id="PR00942">
    <property type="entry name" value="CUATPASEI"/>
</dbReference>
<dbReference type="EMBL" id="AFRT01000065">
    <property type="protein sequence ID" value="ELU45530.1"/>
    <property type="molecule type" value="Genomic_DNA"/>
</dbReference>
<dbReference type="Pfam" id="PF00403">
    <property type="entry name" value="HMA"/>
    <property type="match status" value="2"/>
</dbReference>
<feature type="compositionally biased region" description="Polar residues" evidence="18">
    <location>
        <begin position="2086"/>
        <end position="2096"/>
    </location>
</feature>
<feature type="transmembrane region" description="Helical" evidence="19">
    <location>
        <begin position="769"/>
        <end position="792"/>
    </location>
</feature>
<keyword evidence="22" id="KW-1185">Reference proteome</keyword>
<name>L8X5P1_THACA</name>
<protein>
    <recommendedName>
        <fullName evidence="3">P-type Cu(+) transporter</fullName>
        <ecNumber evidence="3">7.2.2.8</ecNumber>
    </recommendedName>
    <alternativeName>
        <fullName evidence="17">Cu(2+)-ATPase</fullName>
    </alternativeName>
</protein>
<keyword evidence="9" id="KW-0067">ATP-binding</keyword>
<evidence type="ECO:0000256" key="6">
    <source>
        <dbReference type="ARBA" id="ARBA00022723"/>
    </source>
</evidence>
<reference evidence="21 22" key="1">
    <citation type="journal article" date="2013" name="Nat. Commun.">
        <title>The evolution and pathogenic mechanisms of the rice sheath blight pathogen.</title>
        <authorList>
            <person name="Zheng A."/>
            <person name="Lin R."/>
            <person name="Xu L."/>
            <person name="Qin P."/>
            <person name="Tang C."/>
            <person name="Ai P."/>
            <person name="Zhang D."/>
            <person name="Liu Y."/>
            <person name="Sun Z."/>
            <person name="Feng H."/>
            <person name="Wang Y."/>
            <person name="Chen Y."/>
            <person name="Liang X."/>
            <person name="Fu R."/>
            <person name="Li Q."/>
            <person name="Zhang J."/>
            <person name="Yu X."/>
            <person name="Xie Z."/>
            <person name="Ding L."/>
            <person name="Guan P."/>
            <person name="Tang J."/>
            <person name="Liang Y."/>
            <person name="Wang S."/>
            <person name="Deng Q."/>
            <person name="Li S."/>
            <person name="Zhu J."/>
            <person name="Wang L."/>
            <person name="Liu H."/>
            <person name="Li P."/>
        </authorList>
    </citation>
    <scope>NUCLEOTIDE SEQUENCE [LARGE SCALE GENOMIC DNA]</scope>
    <source>
        <strain evidence="22">AG-1 IA</strain>
    </source>
</reference>
<evidence type="ECO:0000256" key="11">
    <source>
        <dbReference type="ARBA" id="ARBA00022967"/>
    </source>
</evidence>
<dbReference type="SUPFAM" id="SSF81665">
    <property type="entry name" value="Calcium ATPase, transmembrane domain M"/>
    <property type="match status" value="1"/>
</dbReference>
<dbReference type="SUPFAM" id="SSF55008">
    <property type="entry name" value="HMA, heavy metal-associated domain"/>
    <property type="match status" value="2"/>
</dbReference>
<dbReference type="InterPro" id="IPR006122">
    <property type="entry name" value="HMA_Cu_ion-bd"/>
</dbReference>
<dbReference type="InterPro" id="IPR023214">
    <property type="entry name" value="HAD_sf"/>
</dbReference>
<dbReference type="Pfam" id="PF19314">
    <property type="entry name" value="DUF5917"/>
    <property type="match status" value="1"/>
</dbReference>
<feature type="transmembrane region" description="Helical" evidence="19">
    <location>
        <begin position="478"/>
        <end position="499"/>
    </location>
</feature>
<dbReference type="InterPro" id="IPR044492">
    <property type="entry name" value="P_typ_ATPase_HD_dom"/>
</dbReference>
<feature type="compositionally biased region" description="Polar residues" evidence="18">
    <location>
        <begin position="1416"/>
        <end position="1426"/>
    </location>
</feature>
<organism evidence="21 22">
    <name type="scientific">Thanatephorus cucumeris (strain AG1-IA)</name>
    <name type="common">Rice sheath blight fungus</name>
    <name type="synonym">Rhizoctonia solani</name>
    <dbReference type="NCBI Taxonomy" id="983506"/>
    <lineage>
        <taxon>Eukaryota</taxon>
        <taxon>Fungi</taxon>
        <taxon>Dikarya</taxon>
        <taxon>Basidiomycota</taxon>
        <taxon>Agaricomycotina</taxon>
        <taxon>Agaricomycetes</taxon>
        <taxon>Cantharellales</taxon>
        <taxon>Ceratobasidiaceae</taxon>
        <taxon>Rhizoctonia</taxon>
        <taxon>Rhizoctonia solani AG-1</taxon>
    </lineage>
</organism>
<dbReference type="PROSITE" id="PS50846">
    <property type="entry name" value="HMA_2"/>
    <property type="match status" value="2"/>
</dbReference>
<dbReference type="GO" id="GO:0016020">
    <property type="term" value="C:membrane"/>
    <property type="evidence" value="ECO:0007669"/>
    <property type="project" value="UniProtKB-SubCell"/>
</dbReference>
<dbReference type="SUPFAM" id="SSF81653">
    <property type="entry name" value="Calcium ATPase, transduction domain A"/>
    <property type="match status" value="1"/>
</dbReference>
<feature type="region of interest" description="Disordered" evidence="18">
    <location>
        <begin position="1797"/>
        <end position="1816"/>
    </location>
</feature>
<dbReference type="InterPro" id="IPR006121">
    <property type="entry name" value="HMA_dom"/>
</dbReference>
<dbReference type="PANTHER" id="PTHR43520">
    <property type="entry name" value="ATP7, ISOFORM B"/>
    <property type="match status" value="1"/>
</dbReference>
<comment type="subcellular location">
    <subcellularLocation>
        <location evidence="1">Endomembrane system</location>
        <topology evidence="1">Multi-pass membrane protein</topology>
    </subcellularLocation>
</comment>
<evidence type="ECO:0000256" key="13">
    <source>
        <dbReference type="ARBA" id="ARBA00023008"/>
    </source>
</evidence>
<feature type="region of interest" description="Disordered" evidence="18">
    <location>
        <begin position="1383"/>
        <end position="1426"/>
    </location>
</feature>
<feature type="region of interest" description="Disordered" evidence="18">
    <location>
        <begin position="2170"/>
        <end position="2190"/>
    </location>
</feature>
<evidence type="ECO:0000256" key="15">
    <source>
        <dbReference type="ARBA" id="ARBA00023136"/>
    </source>
</evidence>
<dbReference type="InterPro" id="IPR023298">
    <property type="entry name" value="ATPase_P-typ_TM_dom_sf"/>
</dbReference>